<dbReference type="RefSeq" id="WP_015236315.1">
    <property type="nucleotide sequence ID" value="NC_019793.1"/>
</dbReference>
<evidence type="ECO:0000313" key="2">
    <source>
        <dbReference type="Proteomes" id="UP000010467"/>
    </source>
</evidence>
<reference evidence="2" key="1">
    <citation type="submission" date="2012-03" db="EMBL/GenBank/DDBJ databases">
        <title>Complete sequence of chromosome of Deinococcus peraridilitoris DSM 19664.</title>
        <authorList>
            <person name="Lucas S."/>
            <person name="Copeland A."/>
            <person name="Lapidus A."/>
            <person name="Glavina del Rio T."/>
            <person name="Dalin E."/>
            <person name="Tice H."/>
            <person name="Bruce D."/>
            <person name="Goodwin L."/>
            <person name="Pitluck S."/>
            <person name="Peters L."/>
            <person name="Mikhailova N."/>
            <person name="Lu M."/>
            <person name="Kyrpides N."/>
            <person name="Mavromatis K."/>
            <person name="Ivanova N."/>
            <person name="Brettin T."/>
            <person name="Detter J.C."/>
            <person name="Han C."/>
            <person name="Larimer F."/>
            <person name="Land M."/>
            <person name="Hauser L."/>
            <person name="Markowitz V."/>
            <person name="Cheng J.-F."/>
            <person name="Hugenholtz P."/>
            <person name="Woyke T."/>
            <person name="Wu D."/>
            <person name="Pukall R."/>
            <person name="Steenblock K."/>
            <person name="Brambilla E."/>
            <person name="Klenk H.-P."/>
            <person name="Eisen J.A."/>
        </authorList>
    </citation>
    <scope>NUCLEOTIDE SEQUENCE [LARGE SCALE GENOMIC DNA]</scope>
    <source>
        <strain evidence="2">DSM 19664 / LMG 22246 / CIP 109416 / KR-200</strain>
    </source>
</reference>
<sequence length="81" mass="8568">MNSIALLATLSGPASNFGVQKHKMPFWALGVDLRPVEGADTAERSSSAPEKHRYASRTIIHVGESLCPGVAAKLDVVLAKP</sequence>
<dbReference type="HOGENOM" id="CLU_2568180_0_0_0"/>
<keyword evidence="2" id="KW-1185">Reference proteome</keyword>
<dbReference type="EMBL" id="CP003382">
    <property type="protein sequence ID" value="AFZ68013.1"/>
    <property type="molecule type" value="Genomic_DNA"/>
</dbReference>
<dbReference type="AlphaFoldDB" id="L0A284"/>
<name>L0A284_DEIPD</name>
<proteinExistence type="predicted"/>
<protein>
    <submittedName>
        <fullName evidence="1">Uncharacterized protein</fullName>
    </submittedName>
</protein>
<accession>L0A284</accession>
<organism evidence="1 2">
    <name type="scientific">Deinococcus peraridilitoris (strain DSM 19664 / LMG 22246 / CIP 109416 / KR-200)</name>
    <dbReference type="NCBI Taxonomy" id="937777"/>
    <lineage>
        <taxon>Bacteria</taxon>
        <taxon>Thermotogati</taxon>
        <taxon>Deinococcota</taxon>
        <taxon>Deinococci</taxon>
        <taxon>Deinococcales</taxon>
        <taxon>Deinococcaceae</taxon>
        <taxon>Deinococcus</taxon>
    </lineage>
</organism>
<dbReference type="KEGG" id="dpd:Deipe_2548"/>
<gene>
    <name evidence="1" type="ordered locus">Deipe_2548</name>
</gene>
<dbReference type="PATRIC" id="fig|937777.3.peg.2556"/>
<dbReference type="Proteomes" id="UP000010467">
    <property type="component" value="Chromosome"/>
</dbReference>
<dbReference type="STRING" id="937777.Deipe_2548"/>
<evidence type="ECO:0000313" key="1">
    <source>
        <dbReference type="EMBL" id="AFZ68013.1"/>
    </source>
</evidence>